<dbReference type="SMART" id="SM00868">
    <property type="entry name" value="zf-AD"/>
    <property type="match status" value="1"/>
</dbReference>
<feature type="binding site" evidence="6">
    <location>
        <position position="22"/>
    </location>
    <ligand>
        <name>Zn(2+)</name>
        <dbReference type="ChEBI" id="CHEBI:29105"/>
    </ligand>
</feature>
<keyword evidence="9" id="KW-1185">Reference proteome</keyword>
<evidence type="ECO:0000313" key="9">
    <source>
        <dbReference type="Proteomes" id="UP000301870"/>
    </source>
</evidence>
<organism evidence="9 10">
    <name type="scientific">Spodoptera litura</name>
    <name type="common">Asian cotton leafworm</name>
    <dbReference type="NCBI Taxonomy" id="69820"/>
    <lineage>
        <taxon>Eukaryota</taxon>
        <taxon>Metazoa</taxon>
        <taxon>Ecdysozoa</taxon>
        <taxon>Arthropoda</taxon>
        <taxon>Hexapoda</taxon>
        <taxon>Insecta</taxon>
        <taxon>Pterygota</taxon>
        <taxon>Neoptera</taxon>
        <taxon>Endopterygota</taxon>
        <taxon>Lepidoptera</taxon>
        <taxon>Glossata</taxon>
        <taxon>Ditrysia</taxon>
        <taxon>Noctuoidea</taxon>
        <taxon>Noctuidae</taxon>
        <taxon>Amphipyrinae</taxon>
        <taxon>Spodoptera</taxon>
    </lineage>
</organism>
<keyword evidence="1 6" id="KW-0479">Metal-binding</keyword>
<feature type="domain" description="ZAD" evidence="8">
    <location>
        <begin position="17"/>
        <end position="100"/>
    </location>
</feature>
<feature type="domain" description="C2H2-type" evidence="7">
    <location>
        <begin position="232"/>
        <end position="255"/>
    </location>
</feature>
<dbReference type="SMART" id="SM00355">
    <property type="entry name" value="ZnF_C2H2"/>
    <property type="match status" value="9"/>
</dbReference>
<evidence type="ECO:0000259" key="7">
    <source>
        <dbReference type="PROSITE" id="PS50157"/>
    </source>
</evidence>
<accession>A0A9J7ECZ3</accession>
<evidence type="ECO:0000256" key="6">
    <source>
        <dbReference type="PROSITE-ProRule" id="PRU01263"/>
    </source>
</evidence>
<protein>
    <submittedName>
        <fullName evidence="10">Zinc finger protein 91-like isoform X1</fullName>
    </submittedName>
</protein>
<dbReference type="Pfam" id="PF13912">
    <property type="entry name" value="zf-C2H2_6"/>
    <property type="match status" value="1"/>
</dbReference>
<feature type="domain" description="C2H2-type" evidence="7">
    <location>
        <begin position="349"/>
        <end position="376"/>
    </location>
</feature>
<evidence type="ECO:0000313" key="10">
    <source>
        <dbReference type="RefSeq" id="XP_022828526.1"/>
    </source>
</evidence>
<feature type="binding site" evidence="6">
    <location>
        <position position="76"/>
    </location>
    <ligand>
        <name>Zn(2+)</name>
        <dbReference type="ChEBI" id="CHEBI:29105"/>
    </ligand>
</feature>
<sequence>MTIQRYILENVFTGKTEICSLCFIATEDIEETLFNITDEIFMDTGGTVVLCEIISCVLGHQVSDSITTCSTICKNCLKTLISCYKFIQLCKNNIKKLNCKLNSFQKHIESVMEVNCDYKSIFIALNDGNSSSELYYDKHRHSNDQMMLRKRFERIKKDSLNFFIEFEEEPSYDKLKVKTKKHNTALQSINLTDIAVDANDLNNIKCKACLKLHPSALKLKMHYLSVHGPKDYKCSECPKEFTLLSRLNQHKQSCHHNVMCSQCGKTFNNYFTLRYHEQSHKLKLICETCGKTYKSKLGFNNHIKHKLCNVKRKLNSESKFICDYCKKRYASKCTLRKHISVEHENGKSFSCSWCGKKFGCESSLSSHIIKHTKKKDFVCDICKKKFVSKVSLLYHRRRHIGEKPYKCEHCDKTFVAPYLRTQHEHSCHSEPGLECDICHSRFKSKLGLHKHTLRHSCVRSKVYKNCSLPLLHST</sequence>
<dbReference type="InterPro" id="IPR013087">
    <property type="entry name" value="Znf_C2H2_type"/>
</dbReference>
<evidence type="ECO:0000256" key="1">
    <source>
        <dbReference type="ARBA" id="ARBA00022723"/>
    </source>
</evidence>
<feature type="domain" description="C2H2-type" evidence="7">
    <location>
        <begin position="258"/>
        <end position="280"/>
    </location>
</feature>
<dbReference type="KEGG" id="sliu:111357944"/>
<keyword evidence="4 6" id="KW-0862">Zinc</keyword>
<dbReference type="InterPro" id="IPR012934">
    <property type="entry name" value="Znf_AD"/>
</dbReference>
<dbReference type="SUPFAM" id="SSF57667">
    <property type="entry name" value="beta-beta-alpha zinc fingers"/>
    <property type="match status" value="5"/>
</dbReference>
<feature type="domain" description="C2H2-type" evidence="7">
    <location>
        <begin position="320"/>
        <end position="348"/>
    </location>
</feature>
<keyword evidence="2" id="KW-0677">Repeat</keyword>
<evidence type="ECO:0000259" key="8">
    <source>
        <dbReference type="PROSITE" id="PS51915"/>
    </source>
</evidence>
<dbReference type="Proteomes" id="UP000301870">
    <property type="component" value="Chromosome 26"/>
</dbReference>
<dbReference type="PROSITE" id="PS50157">
    <property type="entry name" value="ZINC_FINGER_C2H2_2"/>
    <property type="match status" value="6"/>
</dbReference>
<feature type="binding site" evidence="6">
    <location>
        <position position="19"/>
    </location>
    <ligand>
        <name>Zn(2+)</name>
        <dbReference type="ChEBI" id="CHEBI:29105"/>
    </ligand>
</feature>
<dbReference type="PANTHER" id="PTHR24379:SF121">
    <property type="entry name" value="C2H2-TYPE DOMAIN-CONTAINING PROTEIN"/>
    <property type="match status" value="1"/>
</dbReference>
<evidence type="ECO:0000256" key="4">
    <source>
        <dbReference type="ARBA" id="ARBA00022833"/>
    </source>
</evidence>
<reference evidence="10" key="1">
    <citation type="submission" date="2025-08" db="UniProtKB">
        <authorList>
            <consortium name="RefSeq"/>
        </authorList>
    </citation>
    <scope>IDENTIFICATION</scope>
    <source>
        <strain evidence="10">Ishihara</strain>
        <tissue evidence="10">Whole body</tissue>
    </source>
</reference>
<dbReference type="InterPro" id="IPR036236">
    <property type="entry name" value="Znf_C2H2_sf"/>
</dbReference>
<dbReference type="GeneID" id="111357944"/>
<feature type="binding site" evidence="6">
    <location>
        <position position="73"/>
    </location>
    <ligand>
        <name>Zn(2+)</name>
        <dbReference type="ChEBI" id="CHEBI:29105"/>
    </ligand>
</feature>
<dbReference type="RefSeq" id="XP_022828526.1">
    <property type="nucleotide sequence ID" value="XM_022972758.1"/>
</dbReference>
<keyword evidence="3 5" id="KW-0863">Zinc-finger</keyword>
<evidence type="ECO:0000256" key="2">
    <source>
        <dbReference type="ARBA" id="ARBA00022737"/>
    </source>
</evidence>
<feature type="domain" description="C2H2-type" evidence="7">
    <location>
        <begin position="405"/>
        <end position="429"/>
    </location>
</feature>
<dbReference type="OrthoDB" id="264392at2759"/>
<dbReference type="Pfam" id="PF00096">
    <property type="entry name" value="zf-C2H2"/>
    <property type="match status" value="3"/>
</dbReference>
<name>A0A9J7ECZ3_SPOLT</name>
<dbReference type="PANTHER" id="PTHR24379">
    <property type="entry name" value="KRAB AND ZINC FINGER DOMAIN-CONTAINING"/>
    <property type="match status" value="1"/>
</dbReference>
<feature type="domain" description="C2H2-type" evidence="7">
    <location>
        <begin position="377"/>
        <end position="404"/>
    </location>
</feature>
<dbReference type="PROSITE" id="PS00028">
    <property type="entry name" value="ZINC_FINGER_C2H2_1"/>
    <property type="match status" value="6"/>
</dbReference>
<dbReference type="PROSITE" id="PS51915">
    <property type="entry name" value="ZAD"/>
    <property type="match status" value="1"/>
</dbReference>
<proteinExistence type="predicted"/>
<dbReference type="AlphaFoldDB" id="A0A9J7ECZ3"/>
<dbReference type="GO" id="GO:0008270">
    <property type="term" value="F:zinc ion binding"/>
    <property type="evidence" value="ECO:0007669"/>
    <property type="project" value="UniProtKB-UniRule"/>
</dbReference>
<evidence type="ECO:0000256" key="3">
    <source>
        <dbReference type="ARBA" id="ARBA00022771"/>
    </source>
</evidence>
<dbReference type="GO" id="GO:0005634">
    <property type="term" value="C:nucleus"/>
    <property type="evidence" value="ECO:0007669"/>
    <property type="project" value="InterPro"/>
</dbReference>
<gene>
    <name evidence="10" type="primary">LOC111357944</name>
</gene>
<dbReference type="Gene3D" id="3.30.160.60">
    <property type="entry name" value="Classic Zinc Finger"/>
    <property type="match status" value="5"/>
</dbReference>
<evidence type="ECO:0000256" key="5">
    <source>
        <dbReference type="PROSITE-ProRule" id="PRU00042"/>
    </source>
</evidence>